<dbReference type="Proteomes" id="UP000268014">
    <property type="component" value="Unassembled WGS sequence"/>
</dbReference>
<dbReference type="OrthoDB" id="5872779at2759"/>
<dbReference type="WBParaSite" id="HPLM_0001379801-mRNA-1">
    <property type="protein sequence ID" value="HPLM_0001379801-mRNA-1"/>
    <property type="gene ID" value="HPLM_0001379801"/>
</dbReference>
<evidence type="ECO:0000313" key="2">
    <source>
        <dbReference type="Proteomes" id="UP000268014"/>
    </source>
</evidence>
<gene>
    <name evidence="1" type="ORF">HPLM_LOCUS13790</name>
</gene>
<reference evidence="1 2" key="2">
    <citation type="submission" date="2018-11" db="EMBL/GenBank/DDBJ databases">
        <authorList>
            <consortium name="Pathogen Informatics"/>
        </authorList>
    </citation>
    <scope>NUCLEOTIDE SEQUENCE [LARGE SCALE GENOMIC DNA]</scope>
    <source>
        <strain evidence="1 2">MHpl1</strain>
    </source>
</reference>
<keyword evidence="2" id="KW-1185">Reference proteome</keyword>
<sequence>MRGIPSNRIRRKYRGEITNETLSINNAPQYSQSWSSVHSPWERRVSHLNKQLNVIVNQQHIWSDSKTAFHWSKHLEIYYVKTIKKNAPKATFRYVPTNANPADIGSRGSTITDLRSHDLLWSRPPFLQLSMGKWPKDISDGLAIETVSAAITTQEEAPVIDNTLP</sequence>
<evidence type="ECO:0000313" key="1">
    <source>
        <dbReference type="EMBL" id="VDO50617.1"/>
    </source>
</evidence>
<protein>
    <submittedName>
        <fullName evidence="3">DPPIV_N domain-containing protein</fullName>
    </submittedName>
</protein>
<name>A0A0N4WQS4_HAEPC</name>
<dbReference type="EMBL" id="UZAF01018340">
    <property type="protein sequence ID" value="VDO50617.1"/>
    <property type="molecule type" value="Genomic_DNA"/>
</dbReference>
<evidence type="ECO:0000313" key="3">
    <source>
        <dbReference type="WBParaSite" id="HPLM_0001379801-mRNA-1"/>
    </source>
</evidence>
<accession>A0A0N4WQS4</accession>
<organism evidence="3">
    <name type="scientific">Haemonchus placei</name>
    <name type="common">Barber's pole worm</name>
    <dbReference type="NCBI Taxonomy" id="6290"/>
    <lineage>
        <taxon>Eukaryota</taxon>
        <taxon>Metazoa</taxon>
        <taxon>Ecdysozoa</taxon>
        <taxon>Nematoda</taxon>
        <taxon>Chromadorea</taxon>
        <taxon>Rhabditida</taxon>
        <taxon>Rhabditina</taxon>
        <taxon>Rhabditomorpha</taxon>
        <taxon>Strongyloidea</taxon>
        <taxon>Trichostrongylidae</taxon>
        <taxon>Haemonchus</taxon>
    </lineage>
</organism>
<dbReference type="AlphaFoldDB" id="A0A0N4WQS4"/>
<reference evidence="3" key="1">
    <citation type="submission" date="2017-02" db="UniProtKB">
        <authorList>
            <consortium name="WormBaseParasite"/>
        </authorList>
    </citation>
    <scope>IDENTIFICATION</scope>
</reference>
<proteinExistence type="predicted"/>